<comment type="caution">
    <text evidence="2">The sequence shown here is derived from an EMBL/GenBank/DDBJ whole genome shotgun (WGS) entry which is preliminary data.</text>
</comment>
<evidence type="ECO:0000313" key="3">
    <source>
        <dbReference type="Proteomes" id="UP001239445"/>
    </source>
</evidence>
<dbReference type="AlphaFoldDB" id="A0AAJ0BN43"/>
<gene>
    <name evidence="2" type="ORF">QBC47DRAFT_97109</name>
</gene>
<name>A0AAJ0BN43_9PEZI</name>
<dbReference type="Proteomes" id="UP001239445">
    <property type="component" value="Unassembled WGS sequence"/>
</dbReference>
<sequence length="100" mass="11188">MADNPPQSSTSRHSFTRESEFSVDKPERNDGPIGEPSKPKSILSRLLSKLQSPAVKSAAMMDKKAREEEQRTGVKRDKKSVATDQEVYEVQVVGQSQWVI</sequence>
<proteinExistence type="predicted"/>
<feature type="compositionally biased region" description="Basic and acidic residues" evidence="1">
    <location>
        <begin position="15"/>
        <end position="30"/>
    </location>
</feature>
<feature type="region of interest" description="Disordered" evidence="1">
    <location>
        <begin position="53"/>
        <end position="83"/>
    </location>
</feature>
<organism evidence="2 3">
    <name type="scientific">Echria macrotheca</name>
    <dbReference type="NCBI Taxonomy" id="438768"/>
    <lineage>
        <taxon>Eukaryota</taxon>
        <taxon>Fungi</taxon>
        <taxon>Dikarya</taxon>
        <taxon>Ascomycota</taxon>
        <taxon>Pezizomycotina</taxon>
        <taxon>Sordariomycetes</taxon>
        <taxon>Sordariomycetidae</taxon>
        <taxon>Sordariales</taxon>
        <taxon>Schizotheciaceae</taxon>
        <taxon>Echria</taxon>
    </lineage>
</organism>
<evidence type="ECO:0000313" key="2">
    <source>
        <dbReference type="EMBL" id="KAK1758961.1"/>
    </source>
</evidence>
<accession>A0AAJ0BN43</accession>
<evidence type="ECO:0000256" key="1">
    <source>
        <dbReference type="SAM" id="MobiDB-lite"/>
    </source>
</evidence>
<feature type="compositionally biased region" description="Basic and acidic residues" evidence="1">
    <location>
        <begin position="61"/>
        <end position="81"/>
    </location>
</feature>
<feature type="region of interest" description="Disordered" evidence="1">
    <location>
        <begin position="1"/>
        <end position="41"/>
    </location>
</feature>
<protein>
    <submittedName>
        <fullName evidence="2">Uncharacterized protein</fullName>
    </submittedName>
</protein>
<keyword evidence="3" id="KW-1185">Reference proteome</keyword>
<dbReference type="EMBL" id="MU839828">
    <property type="protein sequence ID" value="KAK1758961.1"/>
    <property type="molecule type" value="Genomic_DNA"/>
</dbReference>
<reference evidence="2" key="1">
    <citation type="submission" date="2023-06" db="EMBL/GenBank/DDBJ databases">
        <title>Genome-scale phylogeny and comparative genomics of the fungal order Sordariales.</title>
        <authorList>
            <consortium name="Lawrence Berkeley National Laboratory"/>
            <person name="Hensen N."/>
            <person name="Bonometti L."/>
            <person name="Westerberg I."/>
            <person name="Brannstrom I.O."/>
            <person name="Guillou S."/>
            <person name="Cros-Aarteil S."/>
            <person name="Calhoun S."/>
            <person name="Haridas S."/>
            <person name="Kuo A."/>
            <person name="Mondo S."/>
            <person name="Pangilinan J."/>
            <person name="Riley R."/>
            <person name="Labutti K."/>
            <person name="Andreopoulos B."/>
            <person name="Lipzen A."/>
            <person name="Chen C."/>
            <person name="Yanf M."/>
            <person name="Daum C."/>
            <person name="Ng V."/>
            <person name="Clum A."/>
            <person name="Steindorff A."/>
            <person name="Ohm R."/>
            <person name="Martin F."/>
            <person name="Silar P."/>
            <person name="Natvig D."/>
            <person name="Lalanne C."/>
            <person name="Gautier V."/>
            <person name="Ament-Velasquez S.L."/>
            <person name="Kruys A."/>
            <person name="Hutchinson M.I."/>
            <person name="Powell A.J."/>
            <person name="Barry K."/>
            <person name="Miller A.N."/>
            <person name="Grigoriev I.V."/>
            <person name="Debuchy R."/>
            <person name="Gladieux P."/>
            <person name="Thoren M.H."/>
            <person name="Johannesson H."/>
        </authorList>
    </citation>
    <scope>NUCLEOTIDE SEQUENCE</scope>
    <source>
        <strain evidence="2">PSN4</strain>
    </source>
</reference>
<feature type="compositionally biased region" description="Polar residues" evidence="1">
    <location>
        <begin position="1"/>
        <end position="13"/>
    </location>
</feature>